<feature type="compositionally biased region" description="Polar residues" evidence="6">
    <location>
        <begin position="42"/>
        <end position="63"/>
    </location>
</feature>
<keyword evidence="4" id="KW-0539">Nucleus</keyword>
<dbReference type="PANTHER" id="PTHR32086">
    <property type="entry name" value="FANCONI ANEMIA GROUP D2 PROTEIN"/>
    <property type="match status" value="1"/>
</dbReference>
<comment type="similarity">
    <text evidence="5">Belongs to the Fanconi anemia protein FANCD2 family.</text>
</comment>
<dbReference type="GO" id="GO:0007129">
    <property type="term" value="P:homologous chromosome pairing at meiosis"/>
    <property type="evidence" value="ECO:0000318"/>
    <property type="project" value="GO_Central"/>
</dbReference>
<keyword evidence="3" id="KW-0832">Ubl conjugation</keyword>
<gene>
    <name evidence="7" type="ORF">MIMGU_mgv1a025004mg</name>
</gene>
<feature type="compositionally biased region" description="Low complexity" evidence="6">
    <location>
        <begin position="21"/>
        <end position="39"/>
    </location>
</feature>
<evidence type="ECO:0000256" key="3">
    <source>
        <dbReference type="ARBA" id="ARBA00022843"/>
    </source>
</evidence>
<feature type="region of interest" description="Disordered" evidence="6">
    <location>
        <begin position="874"/>
        <end position="901"/>
    </location>
</feature>
<dbReference type="GO" id="GO:0031573">
    <property type="term" value="P:mitotic intra-S DNA damage checkpoint signaling"/>
    <property type="evidence" value="ECO:0000318"/>
    <property type="project" value="GO_Central"/>
</dbReference>
<dbReference type="EMBL" id="KI631555">
    <property type="protein sequence ID" value="EYU26858.1"/>
    <property type="molecule type" value="Genomic_DNA"/>
</dbReference>
<organism evidence="7 8">
    <name type="scientific">Erythranthe guttata</name>
    <name type="common">Yellow monkey flower</name>
    <name type="synonym">Mimulus guttatus</name>
    <dbReference type="NCBI Taxonomy" id="4155"/>
    <lineage>
        <taxon>Eukaryota</taxon>
        <taxon>Viridiplantae</taxon>
        <taxon>Streptophyta</taxon>
        <taxon>Embryophyta</taxon>
        <taxon>Tracheophyta</taxon>
        <taxon>Spermatophyta</taxon>
        <taxon>Magnoliopsida</taxon>
        <taxon>eudicotyledons</taxon>
        <taxon>Gunneridae</taxon>
        <taxon>Pentapetalae</taxon>
        <taxon>asterids</taxon>
        <taxon>lamiids</taxon>
        <taxon>Lamiales</taxon>
        <taxon>Phrymaceae</taxon>
        <taxon>Erythranthe</taxon>
    </lineage>
</organism>
<protein>
    <recommendedName>
        <fullName evidence="9">Fanconi anemia group D2 protein homolog</fullName>
    </recommendedName>
</protein>
<proteinExistence type="inferred from homology"/>
<dbReference type="Pfam" id="PF14631">
    <property type="entry name" value="FancD2"/>
    <property type="match status" value="2"/>
</dbReference>
<comment type="subcellular location">
    <subcellularLocation>
        <location evidence="1">Nucleus</location>
    </subcellularLocation>
</comment>
<dbReference type="GO" id="GO:0005634">
    <property type="term" value="C:nucleus"/>
    <property type="evidence" value="ECO:0000318"/>
    <property type="project" value="GO_Central"/>
</dbReference>
<feature type="region of interest" description="Disordered" evidence="6">
    <location>
        <begin position="1451"/>
        <end position="1470"/>
    </location>
</feature>
<sequence>MLSRKRSSKSNTPFVPPFAQPPTTKLLKPTTTTAAAAAARNEPTTSATASPQPKTTPLHQSQSPIDKMVSLLADAGCTLINPAGPPCLPSDLYKFRQRLDGIFSRDSSLRSQFLKGFSDYISSTFNLRRVLLPYHQDGFGSVRRDSFVRLLLLVRSIQQDLLDMLLEKLPEYFDVDPIVSSCGFSSSSRVDEDVATLILNQLRWLDFLVNSEAFVEKLLQVLTICPHHLKKEIIGSLPEIIGDQNNTSVVNSLQQMLQEDSSIVVPVLDSFSNLNLDDLLQDQVIMIALSCIRTIDIEHIPYLLRFLLLSTNTSNSRRIISKIREKLKFVGASHTQVSQNSKLKGISVVHNTEASILDALRSSLRFKNILCLEILKELKSLDEAHKHKVIDIWLLILIFMNCETLQKSVEKLFKKKILDGCFQEHMFEQCIHGFKDLPKDFLTTFVSLAAYMLACKEQRVQEFGVHIYICLFEELCDAYLRQEVLGALLTHVGSGIHFEVSAALDAMVKLASKKSQELISLSSHINGILDYLEGFSVENLHKVYEVFIRLAVSDHSSSQPYGCSIANELLMILRKQINNSDLMYKKMGLIGTLKIVSYIADTNNSSLPPLSQRSNYEEAVELLKLSLDSCQQMPLPLILFYEELVLTLQNKTLHPVVMEWIGKQVVEFESVYLCDLDSGNLIDQDSSQGLEGELWMNLDGDISPICLNILPLVFSSIRSTSPLQVLPTKFILLSLVERSANQGSLGGIDALLGCPFHLPSSKLFSELSWQSLTVKQKQIAILSLYYASNWMRELLNVFSTQIVKECDIISQATKEEIIPKLLKRLRNLVFVECLLDNCLKQHPVLLPELCPHWELSPVIEFDHAGDLEKMNQLHKGSEGISQNKKRNRAKSSSPLANSNIEEKLRQPTIVDTWKKAGAIPSQETLKEDVLVTSSKNKQSESDENQADNSNVPLNIEISAPVKYLEAQRYKFRPLSVDCLTILTSLENNEGSCCEDPSAELPLHLYLLRDLHKKLDQLSPTRKQTLARCSNAAAGFTGIKSNDFLGKLRPWFLYLRKNFDRAVHILREDTETCQEHWIAQSSLAANPEITNTSILALPTQTSISVYKETLLCIGKMLNLPDVLKEKEILSDILQAFQPMEISGCFFQGMQLIPSPGNMDYLYSGAYIFLGTIFDDEFSKEIVPFLCNKLGSYAQKLLTHKCDRDDVDHSLKTKGEMVQKILRIYLANCQSTSDSLNELACSVLPQVSSSGTSVEDDNQTFPTLCPATMTVWYRVMHEENISTLNKLVKEIAVLEKPRGGAEVESLKRLLNKMLQSVNVFVSLISVCRNNDKVSVHAMAVKYGGKFIDSFLKVFDFLQAQFEMHKDLILNLIKELQKATRTIQTLCSEAKGSKQTAITCKIPATKRSMERFLFHVKGLLYATPSGCSFWMGNLKHKDLTGQIVSSQAYLDTQNDDINNDDSADPIVEDQTAE</sequence>
<dbReference type="PANTHER" id="PTHR32086:SF0">
    <property type="entry name" value="FANCONI ANEMIA GROUP D2 PROTEIN"/>
    <property type="match status" value="1"/>
</dbReference>
<keyword evidence="2" id="KW-1017">Isopeptide bond</keyword>
<evidence type="ECO:0008006" key="9">
    <source>
        <dbReference type="Google" id="ProtNLM"/>
    </source>
</evidence>
<evidence type="ECO:0000313" key="8">
    <source>
        <dbReference type="Proteomes" id="UP000030748"/>
    </source>
</evidence>
<evidence type="ECO:0000256" key="2">
    <source>
        <dbReference type="ARBA" id="ARBA00022499"/>
    </source>
</evidence>
<evidence type="ECO:0000256" key="4">
    <source>
        <dbReference type="ARBA" id="ARBA00023242"/>
    </source>
</evidence>
<dbReference type="STRING" id="4155.A0A022QHW5"/>
<dbReference type="GO" id="GO:0036297">
    <property type="term" value="P:interstrand cross-link repair"/>
    <property type="evidence" value="ECO:0000318"/>
    <property type="project" value="GO_Central"/>
</dbReference>
<keyword evidence="8" id="KW-1185">Reference proteome</keyword>
<feature type="compositionally biased region" description="Polar residues" evidence="6">
    <location>
        <begin position="890"/>
        <end position="899"/>
    </location>
</feature>
<evidence type="ECO:0000313" key="7">
    <source>
        <dbReference type="EMBL" id="EYU26858.1"/>
    </source>
</evidence>
<dbReference type="InterPro" id="IPR029448">
    <property type="entry name" value="FANCD2"/>
</dbReference>
<evidence type="ECO:0000256" key="6">
    <source>
        <dbReference type="SAM" id="MobiDB-lite"/>
    </source>
</evidence>
<dbReference type="GO" id="GO:1990918">
    <property type="term" value="P:double-strand break repair involved in meiotic recombination"/>
    <property type="evidence" value="ECO:0000318"/>
    <property type="project" value="GO_Central"/>
</dbReference>
<dbReference type="eggNOG" id="KOG4712">
    <property type="taxonomic scope" value="Eukaryota"/>
</dbReference>
<dbReference type="Proteomes" id="UP000030748">
    <property type="component" value="Unassembled WGS sequence"/>
</dbReference>
<dbReference type="GO" id="GO:0000793">
    <property type="term" value="C:condensed chromosome"/>
    <property type="evidence" value="ECO:0000318"/>
    <property type="project" value="GO_Central"/>
</dbReference>
<reference evidence="7 8" key="1">
    <citation type="journal article" date="2013" name="Proc. Natl. Acad. Sci. U.S.A.">
        <title>Fine-scale variation in meiotic recombination in Mimulus inferred from population shotgun sequencing.</title>
        <authorList>
            <person name="Hellsten U."/>
            <person name="Wright K.M."/>
            <person name="Jenkins J."/>
            <person name="Shu S."/>
            <person name="Yuan Y."/>
            <person name="Wessler S.R."/>
            <person name="Schmutz J."/>
            <person name="Willis J.H."/>
            <person name="Rokhsar D.S."/>
        </authorList>
    </citation>
    <scope>NUCLEOTIDE SEQUENCE [LARGE SCALE GENOMIC DNA]</scope>
    <source>
        <strain evidence="8">cv. DUN x IM62</strain>
    </source>
</reference>
<feature type="region of interest" description="Disordered" evidence="6">
    <location>
        <begin position="1"/>
        <end position="63"/>
    </location>
</feature>
<evidence type="ECO:0000256" key="5">
    <source>
        <dbReference type="ARBA" id="ARBA00093456"/>
    </source>
</evidence>
<evidence type="ECO:0000256" key="1">
    <source>
        <dbReference type="ARBA" id="ARBA00004123"/>
    </source>
</evidence>
<dbReference type="GO" id="GO:0070182">
    <property type="term" value="F:DNA polymerase binding"/>
    <property type="evidence" value="ECO:0000318"/>
    <property type="project" value="GO_Central"/>
</dbReference>
<accession>A0A022QHW5</accession>
<name>A0A022QHW5_ERYGU</name>
<feature type="region of interest" description="Disordered" evidence="6">
    <location>
        <begin position="932"/>
        <end position="951"/>
    </location>
</feature>